<dbReference type="InterPro" id="IPR046171">
    <property type="entry name" value="DUF6173"/>
</dbReference>
<dbReference type="Proteomes" id="UP001605989">
    <property type="component" value="Unassembled WGS sequence"/>
</dbReference>
<dbReference type="Pfam" id="PF19670">
    <property type="entry name" value="DUF6173"/>
    <property type="match status" value="1"/>
</dbReference>
<dbReference type="EMBL" id="JBIEKR010000003">
    <property type="protein sequence ID" value="MFG6272446.1"/>
    <property type="molecule type" value="Genomic_DNA"/>
</dbReference>
<protein>
    <submittedName>
        <fullName evidence="2">DUF6173 family protein</fullName>
    </submittedName>
</protein>
<feature type="region of interest" description="Disordered" evidence="1">
    <location>
        <begin position="1"/>
        <end position="28"/>
    </location>
</feature>
<comment type="caution">
    <text evidence="2">The sequence shown here is derived from an EMBL/GenBank/DDBJ whole genome shotgun (WGS) entry which is preliminary data.</text>
</comment>
<reference evidence="2 3" key="1">
    <citation type="submission" date="2024-10" db="EMBL/GenBank/DDBJ databases">
        <authorList>
            <person name="Sang B.-I."/>
            <person name="Prabhaharan D."/>
        </authorList>
    </citation>
    <scope>NUCLEOTIDE SEQUENCE [LARGE SCALE GENOMIC DNA]</scope>
    <source>
        <strain evidence="2 3">MH</strain>
    </source>
</reference>
<evidence type="ECO:0000256" key="1">
    <source>
        <dbReference type="SAM" id="MobiDB-lite"/>
    </source>
</evidence>
<gene>
    <name evidence="2" type="ORF">ACGTZG_04520</name>
</gene>
<proteinExistence type="predicted"/>
<keyword evidence="3" id="KW-1185">Reference proteome</keyword>
<sequence>MTEETKTAAKPVETNPVLKQTTKKEDEETKLVLVNPAGASDEEEDPETPYLASDMYKRVVTLINKFEEDLPDDLQAGGRLVSAGNITFSIQDVGYWDPNMIVFYGELEDGSRVELVQHLSQLNLLLVAVKRTNPEEPRRVIGFTTSPEPDIEEDDH</sequence>
<evidence type="ECO:0000313" key="3">
    <source>
        <dbReference type="Proteomes" id="UP001605989"/>
    </source>
</evidence>
<accession>A0ABW7DM54</accession>
<name>A0ABW7DM54_9FIRM</name>
<evidence type="ECO:0000313" key="2">
    <source>
        <dbReference type="EMBL" id="MFG6272446.1"/>
    </source>
</evidence>
<dbReference type="RefSeq" id="WP_240937093.1">
    <property type="nucleotide sequence ID" value="NZ_CP011940.1"/>
</dbReference>
<organism evidence="2 3">
    <name type="scientific">Megasphaera hexanoica</name>
    <dbReference type="NCBI Taxonomy" id="1675036"/>
    <lineage>
        <taxon>Bacteria</taxon>
        <taxon>Bacillati</taxon>
        <taxon>Bacillota</taxon>
        <taxon>Negativicutes</taxon>
        <taxon>Veillonellales</taxon>
        <taxon>Veillonellaceae</taxon>
        <taxon>Megasphaera</taxon>
    </lineage>
</organism>